<evidence type="ECO:0000256" key="12">
    <source>
        <dbReference type="ARBA" id="ARBA00023319"/>
    </source>
</evidence>
<dbReference type="PROSITE" id="PS50853">
    <property type="entry name" value="FN3"/>
    <property type="match status" value="5"/>
</dbReference>
<dbReference type="PANTHER" id="PTHR44170">
    <property type="entry name" value="PROTEIN SIDEKICK"/>
    <property type="match status" value="1"/>
</dbReference>
<dbReference type="FunFam" id="2.60.40.10:FF:000273">
    <property type="entry name" value="contactin-3 isoform X1"/>
    <property type="match status" value="1"/>
</dbReference>
<evidence type="ECO:0000256" key="4">
    <source>
        <dbReference type="ARBA" id="ARBA00022475"/>
    </source>
</evidence>
<dbReference type="InterPro" id="IPR013783">
    <property type="entry name" value="Ig-like_fold"/>
</dbReference>
<dbReference type="Proteomes" id="UP000290572">
    <property type="component" value="Unassembled WGS sequence"/>
</dbReference>
<dbReference type="PRINTS" id="PR00014">
    <property type="entry name" value="FNTYPEIII"/>
</dbReference>
<evidence type="ECO:0000256" key="5">
    <source>
        <dbReference type="ARBA" id="ARBA00022692"/>
    </source>
</evidence>
<dbReference type="CDD" id="cd00096">
    <property type="entry name" value="Ig"/>
    <property type="match status" value="2"/>
</dbReference>
<feature type="domain" description="Fibronectin type-III" evidence="16">
    <location>
        <begin position="691"/>
        <end position="781"/>
    </location>
</feature>
<feature type="domain" description="Fibronectin type-III" evidence="16">
    <location>
        <begin position="587"/>
        <end position="681"/>
    </location>
</feature>
<dbReference type="SMART" id="SM00408">
    <property type="entry name" value="IGc2"/>
    <property type="match status" value="4"/>
</dbReference>
<dbReference type="InterPro" id="IPR007110">
    <property type="entry name" value="Ig-like_dom"/>
</dbReference>
<comment type="caution">
    <text evidence="17">The sequence shown here is derived from an EMBL/GenBank/DDBJ whole genome shotgun (WGS) entry which is preliminary data.</text>
</comment>
<evidence type="ECO:0000256" key="2">
    <source>
        <dbReference type="ARBA" id="ARBA00004479"/>
    </source>
</evidence>
<feature type="domain" description="Fibronectin type-III" evidence="16">
    <location>
        <begin position="492"/>
        <end position="582"/>
    </location>
</feature>
<evidence type="ECO:0000256" key="9">
    <source>
        <dbReference type="ARBA" id="ARBA00023136"/>
    </source>
</evidence>
<feature type="domain" description="Ig-like" evidence="15">
    <location>
        <begin position="118"/>
        <end position="204"/>
    </location>
</feature>
<evidence type="ECO:0000256" key="8">
    <source>
        <dbReference type="ARBA" id="ARBA00022989"/>
    </source>
</evidence>
<feature type="domain" description="Fibronectin type-III" evidence="16">
    <location>
        <begin position="899"/>
        <end position="996"/>
    </location>
</feature>
<dbReference type="InterPro" id="IPR036116">
    <property type="entry name" value="FN3_sf"/>
</dbReference>
<dbReference type="InterPro" id="IPR013098">
    <property type="entry name" value="Ig_I-set"/>
</dbReference>
<dbReference type="InterPro" id="IPR003598">
    <property type="entry name" value="Ig_sub2"/>
</dbReference>
<feature type="domain" description="Ig-like" evidence="15">
    <location>
        <begin position="18"/>
        <end position="113"/>
    </location>
</feature>
<dbReference type="FunFam" id="2.60.40.10:FF:000551">
    <property type="entry name" value="Protogenin A"/>
    <property type="match status" value="1"/>
</dbReference>
<feature type="domain" description="Ig-like" evidence="15">
    <location>
        <begin position="335"/>
        <end position="420"/>
    </location>
</feature>
<dbReference type="InterPro" id="IPR003599">
    <property type="entry name" value="Ig_sub"/>
</dbReference>
<keyword evidence="7" id="KW-0677">Repeat</keyword>
<feature type="region of interest" description="Disordered" evidence="13">
    <location>
        <begin position="1466"/>
        <end position="1488"/>
    </location>
</feature>
<dbReference type="Pfam" id="PF00041">
    <property type="entry name" value="fn3"/>
    <property type="match status" value="6"/>
</dbReference>
<dbReference type="Pfam" id="PF13927">
    <property type="entry name" value="Ig_3"/>
    <property type="match status" value="1"/>
</dbReference>
<evidence type="ECO:0000256" key="3">
    <source>
        <dbReference type="ARBA" id="ARBA00009588"/>
    </source>
</evidence>
<evidence type="ECO:0000259" key="16">
    <source>
        <dbReference type="PROSITE" id="PS50853"/>
    </source>
</evidence>
<evidence type="ECO:0000259" key="15">
    <source>
        <dbReference type="PROSITE" id="PS50835"/>
    </source>
</evidence>
<dbReference type="SMART" id="SM00409">
    <property type="entry name" value="IG"/>
    <property type="match status" value="4"/>
</dbReference>
<evidence type="ECO:0000256" key="10">
    <source>
        <dbReference type="ARBA" id="ARBA00023157"/>
    </source>
</evidence>
<evidence type="ECO:0000256" key="7">
    <source>
        <dbReference type="ARBA" id="ARBA00022737"/>
    </source>
</evidence>
<feature type="transmembrane region" description="Helical" evidence="14">
    <location>
        <begin position="1029"/>
        <end position="1054"/>
    </location>
</feature>
<dbReference type="PANTHER" id="PTHR44170:SF14">
    <property type="entry name" value="NEOGENIN"/>
    <property type="match status" value="1"/>
</dbReference>
<feature type="compositionally biased region" description="Polar residues" evidence="13">
    <location>
        <begin position="1398"/>
        <end position="1414"/>
    </location>
</feature>
<comment type="subcellular location">
    <subcellularLocation>
        <location evidence="1">Cell membrane</location>
    </subcellularLocation>
    <subcellularLocation>
        <location evidence="2">Membrane</location>
        <topology evidence="2">Single-pass type I membrane protein</topology>
    </subcellularLocation>
</comment>
<dbReference type="Pfam" id="PF06583">
    <property type="entry name" value="Neogenin_C"/>
    <property type="match status" value="2"/>
</dbReference>
<feature type="region of interest" description="Disordered" evidence="13">
    <location>
        <begin position="1064"/>
        <end position="1086"/>
    </location>
</feature>
<feature type="transmembrane region" description="Helical" evidence="14">
    <location>
        <begin position="1185"/>
        <end position="1208"/>
    </location>
</feature>
<evidence type="ECO:0000313" key="18">
    <source>
        <dbReference type="Proteomes" id="UP000290572"/>
    </source>
</evidence>
<feature type="region of interest" description="Disordered" evidence="13">
    <location>
        <begin position="1357"/>
        <end position="1430"/>
    </location>
</feature>
<dbReference type="FunFam" id="2.60.40.10:FF:000101">
    <property type="entry name" value="Neogenin isoform 1"/>
    <property type="match status" value="1"/>
</dbReference>
<dbReference type="Gene3D" id="2.60.40.10">
    <property type="entry name" value="Immunoglobulins"/>
    <property type="match status" value="10"/>
</dbReference>
<dbReference type="PROSITE" id="PS50835">
    <property type="entry name" value="IG_LIKE"/>
    <property type="match status" value="4"/>
</dbReference>
<keyword evidence="4" id="KW-1003">Cell membrane</keyword>
<keyword evidence="9 14" id="KW-0472">Membrane</keyword>
<dbReference type="FunFam" id="2.60.40.10:FF:000133">
    <property type="entry name" value="Neogenin isoform 1"/>
    <property type="match status" value="1"/>
</dbReference>
<keyword evidence="5 14" id="KW-0812">Transmembrane</keyword>
<dbReference type="FunFam" id="2.60.40.10:FF:000216">
    <property type="entry name" value="neogenin isoform X1"/>
    <property type="match status" value="1"/>
</dbReference>
<evidence type="ECO:0000313" key="17">
    <source>
        <dbReference type="EMBL" id="RXN16933.1"/>
    </source>
</evidence>
<dbReference type="Pfam" id="PF07679">
    <property type="entry name" value="I-set"/>
    <property type="match status" value="2"/>
</dbReference>
<keyword evidence="11" id="KW-0325">Glycoprotein</keyword>
<gene>
    <name evidence="17" type="ORF">ROHU_008216</name>
</gene>
<dbReference type="FunFam" id="2.60.40.10:FF:000106">
    <property type="entry name" value="Neogenin isoform 1"/>
    <property type="match status" value="1"/>
</dbReference>
<dbReference type="CDD" id="cd05722">
    <property type="entry name" value="IgI_1_Neogenin_like"/>
    <property type="match status" value="1"/>
</dbReference>
<organism evidence="17 18">
    <name type="scientific">Labeo rohita</name>
    <name type="common">Indian major carp</name>
    <name type="synonym">Cyprinus rohita</name>
    <dbReference type="NCBI Taxonomy" id="84645"/>
    <lineage>
        <taxon>Eukaryota</taxon>
        <taxon>Metazoa</taxon>
        <taxon>Chordata</taxon>
        <taxon>Craniata</taxon>
        <taxon>Vertebrata</taxon>
        <taxon>Euteleostomi</taxon>
        <taxon>Actinopterygii</taxon>
        <taxon>Neopterygii</taxon>
        <taxon>Teleostei</taxon>
        <taxon>Ostariophysi</taxon>
        <taxon>Cypriniformes</taxon>
        <taxon>Cyprinidae</taxon>
        <taxon>Labeoninae</taxon>
        <taxon>Labeonini</taxon>
        <taxon>Labeo</taxon>
    </lineage>
</organism>
<name>A0A498MAR8_LABRO</name>
<dbReference type="GO" id="GO:0098609">
    <property type="term" value="P:cell-cell adhesion"/>
    <property type="evidence" value="ECO:0007669"/>
    <property type="project" value="TreeGrafter"/>
</dbReference>
<keyword evidence="8 14" id="KW-1133">Transmembrane helix</keyword>
<proteinExistence type="inferred from homology"/>
<feature type="compositionally biased region" description="Gly residues" evidence="13">
    <location>
        <begin position="1472"/>
        <end position="1482"/>
    </location>
</feature>
<accession>A0A498MAR8</accession>
<evidence type="ECO:0000256" key="13">
    <source>
        <dbReference type="SAM" id="MobiDB-lite"/>
    </source>
</evidence>
<dbReference type="CDD" id="cd00063">
    <property type="entry name" value="FN3"/>
    <property type="match status" value="6"/>
</dbReference>
<feature type="domain" description="Ig-like" evidence="15">
    <location>
        <begin position="207"/>
        <end position="301"/>
    </location>
</feature>
<feature type="region of interest" description="Disordered" evidence="13">
    <location>
        <begin position="1256"/>
        <end position="1287"/>
    </location>
</feature>
<keyword evidence="10" id="KW-1015">Disulfide bond</keyword>
<feature type="region of interest" description="Disordered" evidence="13">
    <location>
        <begin position="1220"/>
        <end position="1242"/>
    </location>
</feature>
<feature type="domain" description="Fibronectin type-III" evidence="16">
    <location>
        <begin position="385"/>
        <end position="486"/>
    </location>
</feature>
<dbReference type="SUPFAM" id="SSF48726">
    <property type="entry name" value="Immunoglobulin"/>
    <property type="match status" value="4"/>
</dbReference>
<dbReference type="InterPro" id="IPR003961">
    <property type="entry name" value="FN3_dom"/>
</dbReference>
<dbReference type="STRING" id="84645.A0A498MAR8"/>
<evidence type="ECO:0000256" key="6">
    <source>
        <dbReference type="ARBA" id="ARBA00022729"/>
    </source>
</evidence>
<dbReference type="EMBL" id="QBIY01012770">
    <property type="protein sequence ID" value="RXN16933.1"/>
    <property type="molecule type" value="Genomic_DNA"/>
</dbReference>
<dbReference type="CDD" id="cd05723">
    <property type="entry name" value="IgI_4_Neogenin_like"/>
    <property type="match status" value="1"/>
</dbReference>
<comment type="similarity">
    <text evidence="3">Belongs to the immunoglobulin superfamily. DCC family.</text>
</comment>
<reference evidence="17 18" key="1">
    <citation type="submission" date="2018-03" db="EMBL/GenBank/DDBJ databases">
        <title>Draft genome sequence of Rohu Carp (Labeo rohita).</title>
        <authorList>
            <person name="Das P."/>
            <person name="Kushwaha B."/>
            <person name="Joshi C.G."/>
            <person name="Kumar D."/>
            <person name="Nagpure N.S."/>
            <person name="Sahoo L."/>
            <person name="Das S.P."/>
            <person name="Bit A."/>
            <person name="Patnaik S."/>
            <person name="Meher P.K."/>
            <person name="Jayasankar P."/>
            <person name="Koringa P.G."/>
            <person name="Patel N.V."/>
            <person name="Hinsu A.T."/>
            <person name="Kumar R."/>
            <person name="Pandey M."/>
            <person name="Agarwal S."/>
            <person name="Srivastava S."/>
            <person name="Singh M."/>
            <person name="Iquebal M.A."/>
            <person name="Jaiswal S."/>
            <person name="Angadi U.B."/>
            <person name="Kumar N."/>
            <person name="Raza M."/>
            <person name="Shah T.M."/>
            <person name="Rai A."/>
            <person name="Jena J.K."/>
        </authorList>
    </citation>
    <scope>NUCLEOTIDE SEQUENCE [LARGE SCALE GENOMIC DNA]</scope>
    <source>
        <strain evidence="17">DASCIFA01</strain>
        <tissue evidence="17">Testis</tissue>
    </source>
</reference>
<keyword evidence="18" id="KW-1185">Reference proteome</keyword>
<evidence type="ECO:0000256" key="14">
    <source>
        <dbReference type="SAM" id="Phobius"/>
    </source>
</evidence>
<dbReference type="FunFam" id="2.60.40.10:FF:000004">
    <property type="entry name" value="DCC isoform 1"/>
    <property type="match status" value="2"/>
</dbReference>
<dbReference type="GO" id="GO:0005886">
    <property type="term" value="C:plasma membrane"/>
    <property type="evidence" value="ECO:0007669"/>
    <property type="project" value="UniProtKB-SubCell"/>
</dbReference>
<dbReference type="FunFam" id="2.60.40.10:FF:000189">
    <property type="entry name" value="Neogenin isoform 3"/>
    <property type="match status" value="1"/>
</dbReference>
<dbReference type="InterPro" id="IPR010560">
    <property type="entry name" value="Neogenin_C"/>
</dbReference>
<keyword evidence="12" id="KW-0393">Immunoglobulin domain</keyword>
<dbReference type="SMART" id="SM00060">
    <property type="entry name" value="FN3"/>
    <property type="match status" value="6"/>
</dbReference>
<keyword evidence="6" id="KW-0732">Signal</keyword>
<feature type="compositionally biased region" description="Polar residues" evidence="13">
    <location>
        <begin position="1357"/>
        <end position="1370"/>
    </location>
</feature>
<feature type="region of interest" description="Disordered" evidence="13">
    <location>
        <begin position="1100"/>
        <end position="1131"/>
    </location>
</feature>
<evidence type="ECO:0000256" key="1">
    <source>
        <dbReference type="ARBA" id="ARBA00004236"/>
    </source>
</evidence>
<dbReference type="SUPFAM" id="SSF49265">
    <property type="entry name" value="Fibronectin type III"/>
    <property type="match status" value="4"/>
</dbReference>
<evidence type="ECO:0000256" key="11">
    <source>
        <dbReference type="ARBA" id="ARBA00023180"/>
    </source>
</evidence>
<dbReference type="Pfam" id="PF13895">
    <property type="entry name" value="Ig_2"/>
    <property type="match status" value="1"/>
</dbReference>
<sequence length="1525" mass="168512">MWFPVVKKPGSAVRNFSPFWFSTEPSDTLAVRGAPTLLNCSVHSESPAKIEWKKDGSFLSLASDDRRQVLADGSLLISSVVHSKHNKPDEGVYQCVATIDNLGTIISRTARLSVAGIPRYLSQPESASVRVGDSHVLNCEVNPDLVSFIRWEQNKEPVELDQRVFTLPSGALVISNATEADAGLYRCVIENAGPTKTSEEAEIQILPESEEERTLEFLLEPQPVSKVVGESVLLPCVVTGYPTAYVTWMHKDQLIEYSKSRFEVLGGGSLRIFNLTEEDAGVYSCMADNGNGSVEAQTELTLKEEVLHFLGNIKFCNSIARSDRTSDTFTETASPQFLKKPASIYAHEATDIIFECEVTGSPAPTIKWVKNGDAVIPSDYFKIIKEQNLQVLGLVKSDEGFYQCLAENDAGNVQSSAQLIILDQDTYFWFYCSHLERIVNTSRPGEMQVTIQNLMPDTKYSFRVVAHNRNGPGESSAPLRVATQPEVQVPGPAPNLHAVVTSPTTVSLSWDMPLIGNGEIQNYKIYYMEKGMDSEQDLDVNTLSHTMTGLKKFTEYNFRVVAYNKHGSGVSTEDISVRTYSDVPSAPPQNMTVEVLNSKSIMVRWQPPPADAQNGEITGYKIRYRKGTRKSEAAEITSGSQLYQLIDGLQRGTEYMLRVSAITVNGTGPATDWTTAETFESDLDETTVPDAPSSLHVRPLVNSIVVSWTPPENQDIVVRGYTISYGIGSPHAQTIKVDYKQRYYTIENLNPSSHYVITLKAFNNVGEGIPVYESAVTRPQSDPIDPDVDLYELFHAPYTPVPDPLPMLPPVGVQASVLNHDTIKVTWADNSLPKNQKITDSRYYTVRWKTNIPANTKFKMANTTTLIHTVTGLKPNTLYEFSVMVTKSRRTSTWIPSSAPKDVTVVSKEGRPRTIIVNWQPPSEANGKITGYIIYYSTDVNAEVHDWVIEPVVGNRLTHQIQELTLDTTYYFKIQARNSKGMGPMSDAVQFRTPKAPGMSVKPGRPSAPEQGFGPVGKTDMSSTGDNHILVIVIIVSVGAFTIILVVVGAFLCTRRTTTQQKKKRAACKSANGSHKYKGNSKDLKPPDLWIHHERLELKPIDKSPEPNPVMTDTPIPRTSQDITPVDGSMDPMLQRRNSYRGHESEDSMSTLAGRRGMRPKMMMPFDAQPPQRKTDMSSTGDNHILVIVIIVSVGAFTIILVVVGAFLCTRRTTTQQKKKRAACKSANGSHKYKGNSKDLKPPDLWIHHERLELKPIDKSPEPNPVMTDTPIPRTSQDITPVDGSMDPMLQRRNSYRGHESEDSMSTLAGRRGMRPKMMMPFDAQPPQPVISAHPIHSLDNHHHHYHLGSLASPTRSYLHHQSSTRSIATPISHLDRAESTESVRNTPSVDLHPPSGQPSCTTDLSETDVSYHSSAAEEEPAFSTPTAHVRPTHPLKSFAVPAIPAHPMYDSAALPSTPLLSQTELRDGRVDGGNGPSGGLNEGPKRHHDSLSTILTITLDLTCHGEDVQHGGVLNHSLNGERRE</sequence>
<protein>
    <submittedName>
        <fullName evidence="17">Neogenin-like isoform X2</fullName>
    </submittedName>
</protein>
<dbReference type="InterPro" id="IPR036179">
    <property type="entry name" value="Ig-like_dom_sf"/>
</dbReference>